<dbReference type="EMBL" id="CP004350">
    <property type="protein sequence ID" value="AHI19607.1"/>
    <property type="molecule type" value="Genomic_DNA"/>
</dbReference>
<evidence type="ECO:0000256" key="2">
    <source>
        <dbReference type="ARBA" id="ARBA00013064"/>
    </source>
</evidence>
<dbReference type="PANTHER" id="PTHR11717">
    <property type="entry name" value="LOW MOLECULAR WEIGHT PROTEIN TYROSINE PHOSPHATASE"/>
    <property type="match status" value="1"/>
</dbReference>
<accession>A0ABM5PNW2</accession>
<gene>
    <name evidence="6" type="ORF">CCASEI_05155</name>
</gene>
<organism evidence="6 7">
    <name type="scientific">Corynebacterium casei LMG S-19264</name>
    <dbReference type="NCBI Taxonomy" id="1285583"/>
    <lineage>
        <taxon>Bacteria</taxon>
        <taxon>Bacillati</taxon>
        <taxon>Actinomycetota</taxon>
        <taxon>Actinomycetes</taxon>
        <taxon>Mycobacteriales</taxon>
        <taxon>Corynebacteriaceae</taxon>
        <taxon>Corynebacterium</taxon>
    </lineage>
</organism>
<proteinExistence type="inferred from homology"/>
<dbReference type="Pfam" id="PF01451">
    <property type="entry name" value="LMWPc"/>
    <property type="match status" value="1"/>
</dbReference>
<protein>
    <recommendedName>
        <fullName evidence="2">protein-tyrosine-phosphatase</fullName>
        <ecNumber evidence="2">3.1.3.48</ecNumber>
    </recommendedName>
</protein>
<comment type="similarity">
    <text evidence="1">Belongs to the low molecular weight phosphotyrosine protein phosphatase family.</text>
</comment>
<dbReference type="SMART" id="SM00226">
    <property type="entry name" value="LMWPc"/>
    <property type="match status" value="1"/>
</dbReference>
<evidence type="ECO:0000313" key="7">
    <source>
        <dbReference type="Proteomes" id="UP000019226"/>
    </source>
</evidence>
<dbReference type="PRINTS" id="PR00719">
    <property type="entry name" value="LMWPTPASE"/>
</dbReference>
<dbReference type="InterPro" id="IPR036196">
    <property type="entry name" value="Ptyr_pPase_sf"/>
</dbReference>
<dbReference type="InterPro" id="IPR050438">
    <property type="entry name" value="LMW_PTPase"/>
</dbReference>
<dbReference type="PANTHER" id="PTHR11717:SF7">
    <property type="entry name" value="LOW MOLECULAR WEIGHT PHOSPHOTYROSINE PROTEIN PHOSPHATASE"/>
    <property type="match status" value="1"/>
</dbReference>
<reference evidence="7" key="1">
    <citation type="submission" date="2013-02" db="EMBL/GenBank/DDBJ databases">
        <title>The complete genome sequence of Corynebacterium casei LMG S-19264 (=DSM 44701).</title>
        <authorList>
            <person name="Ruckert C."/>
            <person name="Albersmeier A."/>
            <person name="Kalinowski J."/>
        </authorList>
    </citation>
    <scope>NUCLEOTIDE SEQUENCE [LARGE SCALE GENOMIC DNA]</scope>
    <source>
        <strain evidence="7">LMG S-19264</strain>
    </source>
</reference>
<sequence>MSLPIASWPLLLVNTVHMSDTFVSSSSRVPHTPTDAAPKLHLCFVCTGNICRSPMAEVIIHDALEAAGLDDLTMTSSCGLGGWHVGQKADKRTIAVLRRAGHDGDCHRAAKLGAEHKDADLFIVMDDGHVEGLIDAGIAPDSIRLMRSFDPHSDSGAIVEDPYYGSQSDFERTRQEIDACVSGIVEWVKAAVER</sequence>
<keyword evidence="3" id="KW-0378">Hydrolase</keyword>
<keyword evidence="7" id="KW-1185">Reference proteome</keyword>
<dbReference type="Proteomes" id="UP000019226">
    <property type="component" value="Chromosome"/>
</dbReference>
<keyword evidence="4" id="KW-0904">Protein phosphatase</keyword>
<dbReference type="EC" id="3.1.3.48" evidence="2"/>
<dbReference type="SUPFAM" id="SSF52788">
    <property type="entry name" value="Phosphotyrosine protein phosphatases I"/>
    <property type="match status" value="1"/>
</dbReference>
<dbReference type="CDD" id="cd16343">
    <property type="entry name" value="LMWPTP"/>
    <property type="match status" value="1"/>
</dbReference>
<feature type="domain" description="Phosphotyrosine protein phosphatase I" evidence="5">
    <location>
        <begin position="40"/>
        <end position="187"/>
    </location>
</feature>
<evidence type="ECO:0000259" key="5">
    <source>
        <dbReference type="SMART" id="SM00226"/>
    </source>
</evidence>
<dbReference type="Gene3D" id="3.40.50.2300">
    <property type="match status" value="1"/>
</dbReference>
<evidence type="ECO:0000256" key="1">
    <source>
        <dbReference type="ARBA" id="ARBA00011063"/>
    </source>
</evidence>
<dbReference type="InterPro" id="IPR017867">
    <property type="entry name" value="Tyr_phospatase_low_mol_wt"/>
</dbReference>
<dbReference type="InterPro" id="IPR023485">
    <property type="entry name" value="Ptyr_pPase"/>
</dbReference>
<evidence type="ECO:0000256" key="4">
    <source>
        <dbReference type="ARBA" id="ARBA00022912"/>
    </source>
</evidence>
<evidence type="ECO:0000256" key="3">
    <source>
        <dbReference type="ARBA" id="ARBA00022801"/>
    </source>
</evidence>
<evidence type="ECO:0000313" key="6">
    <source>
        <dbReference type="EMBL" id="AHI19607.1"/>
    </source>
</evidence>
<name>A0ABM5PNW2_9CORY</name>